<comment type="caution">
    <text evidence="9">The sequence shown here is derived from an EMBL/GenBank/DDBJ whole genome shotgun (WGS) entry which is preliminary data.</text>
</comment>
<name>A0ABW2V755_9BACL</name>
<comment type="caution">
    <text evidence="7">Lacks conserved residue(s) required for the propagation of feature annotation.</text>
</comment>
<evidence type="ECO:0000313" key="9">
    <source>
        <dbReference type="EMBL" id="MFC7750591.1"/>
    </source>
</evidence>
<dbReference type="EMBL" id="JBHTGQ010000024">
    <property type="protein sequence ID" value="MFC7750591.1"/>
    <property type="molecule type" value="Genomic_DNA"/>
</dbReference>
<reference evidence="10" key="1">
    <citation type="journal article" date="2019" name="Int. J. Syst. Evol. Microbiol.">
        <title>The Global Catalogue of Microorganisms (GCM) 10K type strain sequencing project: providing services to taxonomists for standard genome sequencing and annotation.</title>
        <authorList>
            <consortium name="The Broad Institute Genomics Platform"/>
            <consortium name="The Broad Institute Genome Sequencing Center for Infectious Disease"/>
            <person name="Wu L."/>
            <person name="Ma J."/>
        </authorList>
    </citation>
    <scope>NUCLEOTIDE SEQUENCE [LARGE SCALE GENOMIC DNA]</scope>
    <source>
        <strain evidence="10">JCM 18657</strain>
    </source>
</reference>
<evidence type="ECO:0000256" key="1">
    <source>
        <dbReference type="ARBA" id="ARBA00008023"/>
    </source>
</evidence>
<comment type="catalytic activity">
    <reaction evidence="7">
        <text>XTP + H2O = XMP + diphosphate + H(+)</text>
        <dbReference type="Rhea" id="RHEA:28610"/>
        <dbReference type="ChEBI" id="CHEBI:15377"/>
        <dbReference type="ChEBI" id="CHEBI:15378"/>
        <dbReference type="ChEBI" id="CHEBI:33019"/>
        <dbReference type="ChEBI" id="CHEBI:57464"/>
        <dbReference type="ChEBI" id="CHEBI:61314"/>
        <dbReference type="EC" id="3.6.1.66"/>
    </reaction>
</comment>
<comment type="similarity">
    <text evidence="1 7 8">Belongs to the HAM1 NTPase family.</text>
</comment>
<evidence type="ECO:0000256" key="7">
    <source>
        <dbReference type="HAMAP-Rule" id="MF_01405"/>
    </source>
</evidence>
<feature type="binding site" evidence="7">
    <location>
        <begin position="12"/>
        <end position="17"/>
    </location>
    <ligand>
        <name>substrate</name>
    </ligand>
</feature>
<feature type="active site" description="Proton acceptor" evidence="7">
    <location>
        <position position="74"/>
    </location>
</feature>
<comment type="catalytic activity">
    <reaction evidence="7">
        <text>dITP + H2O = dIMP + diphosphate + H(+)</text>
        <dbReference type="Rhea" id="RHEA:28342"/>
        <dbReference type="ChEBI" id="CHEBI:15377"/>
        <dbReference type="ChEBI" id="CHEBI:15378"/>
        <dbReference type="ChEBI" id="CHEBI:33019"/>
        <dbReference type="ChEBI" id="CHEBI:61194"/>
        <dbReference type="ChEBI" id="CHEBI:61382"/>
        <dbReference type="EC" id="3.6.1.66"/>
    </reaction>
</comment>
<dbReference type="InterPro" id="IPR020922">
    <property type="entry name" value="dITP/XTP_pyrophosphatase"/>
</dbReference>
<dbReference type="RefSeq" id="WP_138790055.1">
    <property type="nucleotide sequence ID" value="NZ_JBHTGQ010000024.1"/>
</dbReference>
<dbReference type="NCBIfam" id="NF011397">
    <property type="entry name" value="PRK14822.1"/>
    <property type="match status" value="1"/>
</dbReference>
<dbReference type="HAMAP" id="MF_01405">
    <property type="entry name" value="Non_canon_purine_NTPase"/>
    <property type="match status" value="1"/>
</dbReference>
<comment type="catalytic activity">
    <reaction evidence="7">
        <text>ITP + H2O = IMP + diphosphate + H(+)</text>
        <dbReference type="Rhea" id="RHEA:29399"/>
        <dbReference type="ChEBI" id="CHEBI:15377"/>
        <dbReference type="ChEBI" id="CHEBI:15378"/>
        <dbReference type="ChEBI" id="CHEBI:33019"/>
        <dbReference type="ChEBI" id="CHEBI:58053"/>
        <dbReference type="ChEBI" id="CHEBI:61402"/>
        <dbReference type="EC" id="3.6.1.66"/>
    </reaction>
</comment>
<proteinExistence type="inferred from homology"/>
<feature type="binding site" evidence="7">
    <location>
        <position position="74"/>
    </location>
    <ligand>
        <name>Mg(2+)</name>
        <dbReference type="ChEBI" id="CHEBI:18420"/>
    </ligand>
</feature>
<evidence type="ECO:0000313" key="10">
    <source>
        <dbReference type="Proteomes" id="UP001596528"/>
    </source>
</evidence>
<dbReference type="EC" id="3.6.1.66" evidence="7"/>
<feature type="binding site" evidence="7">
    <location>
        <position position="193"/>
    </location>
    <ligand>
        <name>substrate</name>
    </ligand>
</feature>
<feature type="binding site" evidence="7">
    <location>
        <position position="75"/>
    </location>
    <ligand>
        <name>substrate</name>
    </ligand>
</feature>
<evidence type="ECO:0000256" key="3">
    <source>
        <dbReference type="ARBA" id="ARBA00022741"/>
    </source>
</evidence>
<gene>
    <name evidence="9" type="ORF">ACFQWB_11725</name>
</gene>
<dbReference type="GO" id="GO:0036220">
    <property type="term" value="F:ITP diphosphatase activity"/>
    <property type="evidence" value="ECO:0007669"/>
    <property type="project" value="UniProtKB-EC"/>
</dbReference>
<dbReference type="Pfam" id="PF01725">
    <property type="entry name" value="Ham1p_like"/>
    <property type="match status" value="1"/>
</dbReference>
<feature type="binding site" evidence="7">
    <location>
        <begin position="170"/>
        <end position="173"/>
    </location>
    <ligand>
        <name>substrate</name>
    </ligand>
</feature>
<feature type="binding site" evidence="7">
    <location>
        <begin position="198"/>
        <end position="199"/>
    </location>
    <ligand>
        <name>substrate</name>
    </ligand>
</feature>
<keyword evidence="6 7" id="KW-0546">Nucleotide metabolism</keyword>
<dbReference type="PANTHER" id="PTHR11067">
    <property type="entry name" value="INOSINE TRIPHOSPHATE PYROPHOSPHATASE/HAM1 PROTEIN"/>
    <property type="match status" value="1"/>
</dbReference>
<dbReference type="Gene3D" id="3.90.950.10">
    <property type="match status" value="1"/>
</dbReference>
<dbReference type="NCBIfam" id="TIGR00042">
    <property type="entry name" value="RdgB/HAM1 family non-canonical purine NTP pyrophosphatase"/>
    <property type="match status" value="1"/>
</dbReference>
<dbReference type="InterPro" id="IPR029001">
    <property type="entry name" value="ITPase-like_fam"/>
</dbReference>
<keyword evidence="3 7" id="KW-0547">Nucleotide-binding</keyword>
<dbReference type="CDD" id="cd00515">
    <property type="entry name" value="HAM1"/>
    <property type="match status" value="1"/>
</dbReference>
<keyword evidence="4 7" id="KW-0378">Hydrolase</keyword>
<evidence type="ECO:0000256" key="8">
    <source>
        <dbReference type="RuleBase" id="RU003781"/>
    </source>
</evidence>
<organism evidence="9 10">
    <name type="scientific">Paenibacillus thermoaerophilus</name>
    <dbReference type="NCBI Taxonomy" id="1215385"/>
    <lineage>
        <taxon>Bacteria</taxon>
        <taxon>Bacillati</taxon>
        <taxon>Bacillota</taxon>
        <taxon>Bacilli</taxon>
        <taxon>Bacillales</taxon>
        <taxon>Paenibacillaceae</taxon>
        <taxon>Paenibacillus</taxon>
    </lineage>
</organism>
<comment type="cofactor">
    <cofactor evidence="7">
        <name>Mg(2+)</name>
        <dbReference type="ChEBI" id="CHEBI:18420"/>
    </cofactor>
    <text evidence="7">Binds 1 Mg(2+) ion per subunit.</text>
</comment>
<evidence type="ECO:0000256" key="4">
    <source>
        <dbReference type="ARBA" id="ARBA00022801"/>
    </source>
</evidence>
<sequence length="214" mass="22529">MRLDNKTVVVATRNEGKLREFAAMLEPAGLRVIGLRDVPGAPEVVEDGETFAANAAKKAVEIATYLGMPALADDSGLCVEALGGEPGVYSARYAGEGASDEANNAKLLARLSQPEFAAGSIAAPDGLKLLSRASYVCVLVLYDPATGETVETKGTVEGWIAAEARGQGGFGYDPYFYLPEYGRTMAELSMEEKNAISHRGAALRKLAARLDGQA</sequence>
<keyword evidence="5 7" id="KW-0460">Magnesium</keyword>
<dbReference type="InterPro" id="IPR002637">
    <property type="entry name" value="RdgB/HAM1"/>
</dbReference>
<evidence type="ECO:0000256" key="5">
    <source>
        <dbReference type="ARBA" id="ARBA00022842"/>
    </source>
</evidence>
<dbReference type="PANTHER" id="PTHR11067:SF9">
    <property type="entry name" value="INOSINE TRIPHOSPHATE PYROPHOSPHATASE"/>
    <property type="match status" value="1"/>
</dbReference>
<comment type="function">
    <text evidence="7">Pyrophosphatase that catalyzes the hydrolysis of nucleoside triphosphates to their monophosphate derivatives, with a high preference for the non-canonical purine nucleotides XTP (xanthosine triphosphate), dITP (deoxyinosine triphosphate) and ITP. Seems to function as a house-cleaning enzyme that removes non-canonical purine nucleotides from the nucleotide pool, thus preventing their incorporation into DNA/RNA and avoiding chromosomal lesions.</text>
</comment>
<protein>
    <recommendedName>
        <fullName evidence="7">dITP/XTP pyrophosphatase</fullName>
        <ecNumber evidence="7">3.6.1.66</ecNumber>
    </recommendedName>
    <alternativeName>
        <fullName evidence="7">Non-canonical purine NTP pyrophosphatase</fullName>
    </alternativeName>
    <alternativeName>
        <fullName evidence="7">Non-standard purine NTP pyrophosphatase</fullName>
    </alternativeName>
    <alternativeName>
        <fullName evidence="7">Nucleoside-triphosphate diphosphatase</fullName>
    </alternativeName>
    <alternativeName>
        <fullName evidence="7">Nucleoside-triphosphate pyrophosphatase</fullName>
        <shortName evidence="7">NTPase</shortName>
    </alternativeName>
</protein>
<keyword evidence="10" id="KW-1185">Reference proteome</keyword>
<evidence type="ECO:0000256" key="2">
    <source>
        <dbReference type="ARBA" id="ARBA00022723"/>
    </source>
</evidence>
<dbReference type="SUPFAM" id="SSF52972">
    <property type="entry name" value="ITPase-like"/>
    <property type="match status" value="1"/>
</dbReference>
<accession>A0ABW2V755</accession>
<keyword evidence="2 7" id="KW-0479">Metal-binding</keyword>
<comment type="subunit">
    <text evidence="7">Homodimer.</text>
</comment>
<dbReference type="Proteomes" id="UP001596528">
    <property type="component" value="Unassembled WGS sequence"/>
</dbReference>
<evidence type="ECO:0000256" key="6">
    <source>
        <dbReference type="ARBA" id="ARBA00023080"/>
    </source>
</evidence>